<comment type="caution">
    <text evidence="4">The sequence shown here is derived from an EMBL/GenBank/DDBJ whole genome shotgun (WGS) entry which is preliminary data.</text>
</comment>
<evidence type="ECO:0000256" key="1">
    <source>
        <dbReference type="SAM" id="MobiDB-lite"/>
    </source>
</evidence>
<evidence type="ECO:0000256" key="2">
    <source>
        <dbReference type="SAM" id="Phobius"/>
    </source>
</evidence>
<gene>
    <name evidence="4" type="ORF">BKN37_21285</name>
</gene>
<feature type="compositionally biased region" description="Low complexity" evidence="1">
    <location>
        <begin position="206"/>
        <end position="222"/>
    </location>
</feature>
<organism evidence="4 5">
    <name type="scientific">Mycobacterium talmoniae</name>
    <dbReference type="NCBI Taxonomy" id="1858794"/>
    <lineage>
        <taxon>Bacteria</taxon>
        <taxon>Bacillati</taxon>
        <taxon>Actinomycetota</taxon>
        <taxon>Actinomycetes</taxon>
        <taxon>Mycobacteriales</taxon>
        <taxon>Mycobacteriaceae</taxon>
        <taxon>Mycobacterium</taxon>
    </lineage>
</organism>
<feature type="transmembrane region" description="Helical" evidence="2">
    <location>
        <begin position="64"/>
        <end position="85"/>
    </location>
</feature>
<keyword evidence="5" id="KW-1185">Reference proteome</keyword>
<dbReference type="AlphaFoldDB" id="A0A1S1NCW7"/>
<dbReference type="InterPro" id="IPR025403">
    <property type="entry name" value="TgpA-like_C"/>
</dbReference>
<sequence length="248" mass="26119">MADPAGVTSMPAVDIDRDAAHEAAQRELTKPIYPKESPSQRFIDGVERMLRHLVAHGSTVPGGWFTLSVLLIGLLVAGVVAIRLARRTLRSNRRGDYQLFGPTELGSAEHRATAEGCAAAADWAGAIRHRLRAVARQLEEDGVLTPVPGRTANELARDAGDALPHLAAELGSAAAAFNDVSYGGLPGPPAGYRAGADLDDRLRSHAAAGPPAAAGPAAGRWVPVRRPRSRRAHPPVPGHAPGGGRRWR</sequence>
<evidence type="ECO:0000313" key="5">
    <source>
        <dbReference type="Proteomes" id="UP000179734"/>
    </source>
</evidence>
<keyword evidence="2" id="KW-1133">Transmembrane helix</keyword>
<feature type="domain" description="Protein-glutamine gamma-glutamyltransferase-like C-terminal" evidence="3">
    <location>
        <begin position="131"/>
        <end position="198"/>
    </location>
</feature>
<protein>
    <recommendedName>
        <fullName evidence="3">Protein-glutamine gamma-glutamyltransferase-like C-terminal domain-containing protein</fullName>
    </recommendedName>
</protein>
<evidence type="ECO:0000259" key="3">
    <source>
        <dbReference type="Pfam" id="PF13559"/>
    </source>
</evidence>
<dbReference type="Proteomes" id="UP000179734">
    <property type="component" value="Unassembled WGS sequence"/>
</dbReference>
<dbReference type="EMBL" id="MLQM01000154">
    <property type="protein sequence ID" value="OHU98066.1"/>
    <property type="molecule type" value="Genomic_DNA"/>
</dbReference>
<accession>A0A1S1NCW7</accession>
<evidence type="ECO:0000313" key="4">
    <source>
        <dbReference type="EMBL" id="OHU98066.1"/>
    </source>
</evidence>
<keyword evidence="2" id="KW-0472">Membrane</keyword>
<proteinExistence type="predicted"/>
<keyword evidence="2" id="KW-0812">Transmembrane</keyword>
<dbReference type="Pfam" id="PF13559">
    <property type="entry name" value="DUF4129"/>
    <property type="match status" value="1"/>
</dbReference>
<feature type="region of interest" description="Disordered" evidence="1">
    <location>
        <begin position="206"/>
        <end position="248"/>
    </location>
</feature>
<name>A0A1S1NCW7_9MYCO</name>
<reference evidence="4 5" key="1">
    <citation type="submission" date="2016-10" db="EMBL/GenBank/DDBJ databases">
        <title>Genome sequence of Mycobacterium talmonii.</title>
        <authorList>
            <person name="Greninger A.L."/>
            <person name="Elliott B."/>
            <person name="Vasireddy S."/>
            <person name="Vasireddy R."/>
        </authorList>
    </citation>
    <scope>NUCLEOTIDE SEQUENCE [LARGE SCALE GENOMIC DNA]</scope>
    <source>
        <strain evidence="5">NE-TNMC-100812</strain>
    </source>
</reference>
<feature type="compositionally biased region" description="Basic residues" evidence="1">
    <location>
        <begin position="223"/>
        <end position="233"/>
    </location>
</feature>